<name>A0A1B8U286_9FLAO</name>
<dbReference type="AlphaFoldDB" id="A0A1B8U286"/>
<evidence type="ECO:0000313" key="1">
    <source>
        <dbReference type="EMBL" id="OBY65978.1"/>
    </source>
</evidence>
<reference evidence="2" key="1">
    <citation type="submission" date="2016-02" db="EMBL/GenBank/DDBJ databases">
        <authorList>
            <person name="Shin S.-K."/>
            <person name="Yi H."/>
            <person name="Kim E."/>
        </authorList>
    </citation>
    <scope>NUCLEOTIDE SEQUENCE [LARGE SCALE GENOMIC DNA]</scope>
    <source>
        <strain evidence="2">LPB0003</strain>
    </source>
</reference>
<dbReference type="Proteomes" id="UP000092584">
    <property type="component" value="Unassembled WGS sequence"/>
</dbReference>
<keyword evidence="2" id="KW-1185">Reference proteome</keyword>
<sequence length="457" mass="53212">MSIIRPRLNDFYSIPITQEEVDFAIPFIDEDIPLYVDPFLLWKSPSMQDNSLHLSITNSFNQLGYLVSIGKEKEALDIIIRASECDEVGLGNSKTKAGKRMGKNLGLKILNQFNSIPQLRKNGFIHFEEIQLLVDNFSKDRVSDIACNFIQSFLVDYTIEQSVKYGIPIEKVVLKNLYNSKTNTFGEEETHLPINPNTKTPIILTPKRWLKHIPWINTDDYFNSYYVKNILKDGDEFPDKIKLLNFNRQNYDIVQAYTAIKEKQFENCKNDPLFIQIPITSAKRKISTISKLPTGKTDNADRKFEDYACQLLTSLVYPHLDFAQEQSRTESGVQIRDLIFYNNKSSDFLKEIYETYNCKQIVMELKNVKEVKQEHILQLNRYLKDQFGNFGIIITRNPVPKKVTRNIIDLWSAHRKCILVLDDTDLKMMTQVFESKQRNPIEVIKKKYIEFTRACPS</sequence>
<evidence type="ECO:0000313" key="2">
    <source>
        <dbReference type="Proteomes" id="UP000092584"/>
    </source>
</evidence>
<protein>
    <recommendedName>
        <fullName evidence="3">Restriction endonuclease type IV Mrr domain-containing protein</fullName>
    </recommendedName>
</protein>
<dbReference type="RefSeq" id="WP_065317955.1">
    <property type="nucleotide sequence ID" value="NZ_LSFM01000009.1"/>
</dbReference>
<accession>A0A1B8U286</accession>
<gene>
    <name evidence="1" type="ORF">LPB3_02110</name>
</gene>
<dbReference type="EMBL" id="LSFM01000009">
    <property type="protein sequence ID" value="OBY65978.1"/>
    <property type="molecule type" value="Genomic_DNA"/>
</dbReference>
<evidence type="ECO:0008006" key="3">
    <source>
        <dbReference type="Google" id="ProtNLM"/>
    </source>
</evidence>
<organism evidence="1 2">
    <name type="scientific">Polaribacter vadi</name>
    <dbReference type="NCBI Taxonomy" id="1774273"/>
    <lineage>
        <taxon>Bacteria</taxon>
        <taxon>Pseudomonadati</taxon>
        <taxon>Bacteroidota</taxon>
        <taxon>Flavobacteriia</taxon>
        <taxon>Flavobacteriales</taxon>
        <taxon>Flavobacteriaceae</taxon>
    </lineage>
</organism>
<comment type="caution">
    <text evidence="1">The sequence shown here is derived from an EMBL/GenBank/DDBJ whole genome shotgun (WGS) entry which is preliminary data.</text>
</comment>
<proteinExistence type="predicted"/>